<comment type="similarity">
    <text evidence="1">Belongs to the syntaxin family.</text>
</comment>
<dbReference type="SMART" id="SM00397">
    <property type="entry name" value="t_SNARE"/>
    <property type="match status" value="1"/>
</dbReference>
<evidence type="ECO:0000313" key="4">
    <source>
        <dbReference type="EMBL" id="KAF4665606.1"/>
    </source>
</evidence>
<keyword evidence="5" id="KW-1185">Reference proteome</keyword>
<dbReference type="PROSITE" id="PS00914">
    <property type="entry name" value="SYNTAXIN"/>
    <property type="match status" value="1"/>
</dbReference>
<evidence type="ECO:0000259" key="3">
    <source>
        <dbReference type="PROSITE" id="PS50192"/>
    </source>
</evidence>
<dbReference type="InterPro" id="IPR007751">
    <property type="entry name" value="DUF676_lipase-like"/>
</dbReference>
<dbReference type="GO" id="GO:0006886">
    <property type="term" value="P:intracellular protein transport"/>
    <property type="evidence" value="ECO:0007669"/>
    <property type="project" value="InterPro"/>
</dbReference>
<dbReference type="InterPro" id="IPR006012">
    <property type="entry name" value="Syntaxin/epimorphin_CS"/>
</dbReference>
<dbReference type="PROSITE" id="PS50192">
    <property type="entry name" value="T_SNARE"/>
    <property type="match status" value="1"/>
</dbReference>
<sequence>MVIKDRLEELRQRALAFGIISVYGINDSDIILVDKEQYKKKKKRPWKSIVTSLVNPGGASEEEIKQLMGSYYEEVADMRQSMGNVKDNILIISKGRDDMARVTSQEKEIIVRRRVEELISANNNIMTLLRKRIEEMKRQNDEFIEVAPTAVADWRTRDNIYKGICAQFRALVIDYQDIQARFAYDVKRRAFNNLHLALPEATMDEINELVECGVQPSEALKRRMVMKDDVTMGKEEAHVSMIRRLQDMQDKYSDLKRLEEAVTDLHQMFVEMAILVHQQGELLDNVEYNVVNAKHYTAEAEKSLIRAKKHQRSAQKTRIMGNQQVAALHPDDDEEDTRDTTELDAQGLKYDDTKNDTEDDVNSNDSNRLEEGVRSDTLPLPTLEDFNKMSEPVSVVFYQHGLWGHPYDLHNMAYGIYKRSGALPIMIKSNVGKTGDGVVAGGLRLLAECIPYFDSLPHGSKVSFLGHSLGGLYIRVALRNLFEKYPDYFLARGLILDRLILLACPNLGIRDVPAHIRAGAALGALAQQSMVDFLDSKGKLLQQLCDFSGIESIRPFRERLVYGNIQADLLVSADSALIVPPGCKLWLDETYDVTCQEVVEDTTTDDNNNEKKASIYPAYVEATDKLDPLAPAVALNSLTWRRYAVKFPMWSWAAMFDGSAHFKLVNHTTQDIHNCGVPVVNHISRHWKQLLVNNELNHPTTATAAAASSNTTSPSSTSSSSSSSDEVEREIRERHHNEPYQSYCTCLNKEEEDGELTGELEVENGSSNSSKHDLPARFNGKCDDDDDEVAFGSVLVTVPVSVDGDDGDDDDKLTHNNMEKRSNFPINVNDDSPSIATEGVSDSIIHLDHS</sequence>
<feature type="compositionally biased region" description="Polar residues" evidence="2">
    <location>
        <begin position="824"/>
        <end position="835"/>
    </location>
</feature>
<dbReference type="CDD" id="cd15848">
    <property type="entry name" value="SNARE_syntaxin1-like"/>
    <property type="match status" value="1"/>
</dbReference>
<dbReference type="InterPro" id="IPR006011">
    <property type="entry name" value="Syntaxin_N"/>
</dbReference>
<protein>
    <submittedName>
        <fullName evidence="4">Syntaxin-1A</fullName>
    </submittedName>
</protein>
<dbReference type="Gene3D" id="1.20.58.70">
    <property type="match status" value="1"/>
</dbReference>
<reference evidence="4 5" key="1">
    <citation type="submission" date="2020-04" db="EMBL/GenBank/DDBJ databases">
        <title>Perkinsus chesapeaki whole genome sequence.</title>
        <authorList>
            <person name="Bogema D.R."/>
        </authorList>
    </citation>
    <scope>NUCLEOTIDE SEQUENCE [LARGE SCALE GENOMIC DNA]</scope>
    <source>
        <strain evidence="4">ATCC PRA-425</strain>
    </source>
</reference>
<feature type="region of interest" description="Disordered" evidence="2">
    <location>
        <begin position="802"/>
        <end position="850"/>
    </location>
</feature>
<dbReference type="InterPro" id="IPR044294">
    <property type="entry name" value="Lipase-like"/>
</dbReference>
<dbReference type="PANTHER" id="PTHR12482">
    <property type="entry name" value="LIPASE ROG1-RELATED-RELATED"/>
    <property type="match status" value="1"/>
</dbReference>
<dbReference type="InterPro" id="IPR010989">
    <property type="entry name" value="SNARE"/>
</dbReference>
<dbReference type="InterPro" id="IPR000727">
    <property type="entry name" value="T_SNARE_dom"/>
</dbReference>
<dbReference type="GO" id="GO:0016020">
    <property type="term" value="C:membrane"/>
    <property type="evidence" value="ECO:0007669"/>
    <property type="project" value="InterPro"/>
</dbReference>
<evidence type="ECO:0000256" key="1">
    <source>
        <dbReference type="ARBA" id="ARBA00009063"/>
    </source>
</evidence>
<feature type="region of interest" description="Disordered" evidence="2">
    <location>
        <begin position="312"/>
        <end position="376"/>
    </location>
</feature>
<feature type="compositionally biased region" description="Basic and acidic residues" evidence="2">
    <location>
        <begin position="812"/>
        <end position="822"/>
    </location>
</feature>
<organism evidence="4 5">
    <name type="scientific">Perkinsus chesapeaki</name>
    <name type="common">Clam parasite</name>
    <name type="synonym">Perkinsus andrewsi</name>
    <dbReference type="NCBI Taxonomy" id="330153"/>
    <lineage>
        <taxon>Eukaryota</taxon>
        <taxon>Sar</taxon>
        <taxon>Alveolata</taxon>
        <taxon>Perkinsozoa</taxon>
        <taxon>Perkinsea</taxon>
        <taxon>Perkinsida</taxon>
        <taxon>Perkinsidae</taxon>
        <taxon>Perkinsus</taxon>
    </lineage>
</organism>
<dbReference type="InterPro" id="IPR029058">
    <property type="entry name" value="AB_hydrolase_fold"/>
</dbReference>
<dbReference type="Proteomes" id="UP000591131">
    <property type="component" value="Unassembled WGS sequence"/>
</dbReference>
<dbReference type="Pfam" id="PF05739">
    <property type="entry name" value="SNARE"/>
    <property type="match status" value="1"/>
</dbReference>
<feature type="compositionally biased region" description="Polar residues" evidence="2">
    <location>
        <begin position="316"/>
        <end position="325"/>
    </location>
</feature>
<dbReference type="SUPFAM" id="SSF53474">
    <property type="entry name" value="alpha/beta-Hydrolases"/>
    <property type="match status" value="1"/>
</dbReference>
<proteinExistence type="inferred from homology"/>
<dbReference type="SUPFAM" id="SSF47661">
    <property type="entry name" value="t-snare proteins"/>
    <property type="match status" value="1"/>
</dbReference>
<dbReference type="GO" id="GO:0005484">
    <property type="term" value="F:SNAP receptor activity"/>
    <property type="evidence" value="ECO:0007669"/>
    <property type="project" value="InterPro"/>
</dbReference>
<dbReference type="PANTHER" id="PTHR12482:SF62">
    <property type="entry name" value="LIPASE ROG1-RELATED"/>
    <property type="match status" value="1"/>
</dbReference>
<dbReference type="AlphaFoldDB" id="A0A7J6M2C8"/>
<dbReference type="OrthoDB" id="10255013at2759"/>
<name>A0A7J6M2C8_PERCH</name>
<dbReference type="Pfam" id="PF00804">
    <property type="entry name" value="Syntaxin"/>
    <property type="match status" value="1"/>
</dbReference>
<dbReference type="GO" id="GO:0016192">
    <property type="term" value="P:vesicle-mediated transport"/>
    <property type="evidence" value="ECO:0007669"/>
    <property type="project" value="InterPro"/>
</dbReference>
<feature type="compositionally biased region" description="Low complexity" evidence="2">
    <location>
        <begin position="703"/>
        <end position="724"/>
    </location>
</feature>
<dbReference type="EMBL" id="JAAPAO010000256">
    <property type="protein sequence ID" value="KAF4665606.1"/>
    <property type="molecule type" value="Genomic_DNA"/>
</dbReference>
<dbReference type="Pfam" id="PF05057">
    <property type="entry name" value="DUF676"/>
    <property type="match status" value="1"/>
</dbReference>
<comment type="caution">
    <text evidence="4">The sequence shown here is derived from an EMBL/GenBank/DDBJ whole genome shotgun (WGS) entry which is preliminary data.</text>
</comment>
<evidence type="ECO:0000313" key="5">
    <source>
        <dbReference type="Proteomes" id="UP000591131"/>
    </source>
</evidence>
<accession>A0A7J6M2C8</accession>
<feature type="domain" description="T-SNARE coiled-coil homology" evidence="3">
    <location>
        <begin position="245"/>
        <end position="307"/>
    </location>
</feature>
<dbReference type="Gene3D" id="1.20.5.110">
    <property type="match status" value="1"/>
</dbReference>
<gene>
    <name evidence="4" type="primary">STX1A_2</name>
    <name evidence="4" type="ORF">FOL47_004508</name>
</gene>
<feature type="region of interest" description="Disordered" evidence="2">
    <location>
        <begin position="755"/>
        <end position="775"/>
    </location>
</feature>
<feature type="region of interest" description="Disordered" evidence="2">
    <location>
        <begin position="703"/>
        <end position="735"/>
    </location>
</feature>
<dbReference type="Gene3D" id="3.40.50.1820">
    <property type="entry name" value="alpha/beta hydrolase"/>
    <property type="match status" value="1"/>
</dbReference>
<evidence type="ECO:0000256" key="2">
    <source>
        <dbReference type="SAM" id="MobiDB-lite"/>
    </source>
</evidence>